<protein>
    <recommendedName>
        <fullName evidence="3">Membrane-binding protein</fullName>
    </recommendedName>
</protein>
<sequence length="160" mass="19429">MTSKGFIIFIFVSQLLFMAEPNRYHKEYHDNGIIKAEGWVMGEQKIKYWKFYHSNGELMSQGHYTNNLKTDYWYFFNPQGKLVREGHYEQGKAQNWWIFYDIARQETRKTQYVNNEQEGFCLVYKNNKLIKVEKYEANQLKGEWTSVRAFRRDNPDISFY</sequence>
<dbReference type="AlphaFoldDB" id="A0A0A2GY46"/>
<reference evidence="1 2" key="1">
    <citation type="submission" date="2014-10" db="EMBL/GenBank/DDBJ databases">
        <title>Draft genome sequence of the proteorhodopsin-containing marine bacterium Dokdonia donghaensis.</title>
        <authorList>
            <person name="Gomez-Consarnau L."/>
            <person name="Gonzalez J.M."/>
            <person name="Riedel T."/>
            <person name="Jaenicke S."/>
            <person name="Wagner-Doebler I."/>
            <person name="Fuhrman J.A."/>
        </authorList>
    </citation>
    <scope>NUCLEOTIDE SEQUENCE [LARGE SCALE GENOMIC DNA]</scope>
    <source>
        <strain evidence="1 2">DSW-1</strain>
    </source>
</reference>
<accession>A0A0A2GY46</accession>
<evidence type="ECO:0000313" key="1">
    <source>
        <dbReference type="EMBL" id="KGO07266.1"/>
    </source>
</evidence>
<evidence type="ECO:0000313" key="2">
    <source>
        <dbReference type="Proteomes" id="UP000030140"/>
    </source>
</evidence>
<organism evidence="1 2">
    <name type="scientific">Dokdonia donghaensis DSW-1</name>
    <dbReference type="NCBI Taxonomy" id="1300343"/>
    <lineage>
        <taxon>Bacteria</taxon>
        <taxon>Pseudomonadati</taxon>
        <taxon>Bacteroidota</taxon>
        <taxon>Flavobacteriia</taxon>
        <taxon>Flavobacteriales</taxon>
        <taxon>Flavobacteriaceae</taxon>
        <taxon>Dokdonia</taxon>
    </lineage>
</organism>
<evidence type="ECO:0008006" key="3">
    <source>
        <dbReference type="Google" id="ProtNLM"/>
    </source>
</evidence>
<dbReference type="RefSeq" id="WP_035327123.1">
    <property type="nucleotide sequence ID" value="NZ_CP015125.1"/>
</dbReference>
<dbReference type="Gene3D" id="3.90.930.1">
    <property type="match status" value="1"/>
</dbReference>
<gene>
    <name evidence="1" type="ORF">NV36_10765</name>
</gene>
<dbReference type="PATRIC" id="fig|1300343.5.peg.1039"/>
<comment type="caution">
    <text evidence="1">The sequence shown here is derived from an EMBL/GenBank/DDBJ whole genome shotgun (WGS) entry which is preliminary data.</text>
</comment>
<keyword evidence="2" id="KW-1185">Reference proteome</keyword>
<name>A0A0A2GY46_9FLAO</name>
<dbReference type="KEGG" id="ddo:I597_1027"/>
<dbReference type="EMBL" id="JSAQ01000001">
    <property type="protein sequence ID" value="KGO07266.1"/>
    <property type="molecule type" value="Genomic_DNA"/>
</dbReference>
<dbReference type="OrthoDB" id="1223552at2"/>
<proteinExistence type="predicted"/>
<dbReference type="SUPFAM" id="SSF82185">
    <property type="entry name" value="Histone H3 K4-specific methyltransferase SET7/9 N-terminal domain"/>
    <property type="match status" value="1"/>
</dbReference>
<dbReference type="Proteomes" id="UP000030140">
    <property type="component" value="Unassembled WGS sequence"/>
</dbReference>